<protein>
    <recommendedName>
        <fullName evidence="2">acetyl-CoA C-acetyltransferase</fullName>
        <ecNumber evidence="2">2.3.1.9</ecNumber>
    </recommendedName>
    <alternativeName>
        <fullName evidence="5">Acetoacetyl-CoA thiolase</fullName>
    </alternativeName>
</protein>
<dbReference type="AlphaFoldDB" id="A0A401IQS7"/>
<dbReference type="OrthoDB" id="9764892at2"/>
<dbReference type="InterPro" id="IPR020615">
    <property type="entry name" value="Thiolase_acyl_enz_int_AS"/>
</dbReference>
<evidence type="ECO:0000256" key="3">
    <source>
        <dbReference type="ARBA" id="ARBA00022679"/>
    </source>
</evidence>
<dbReference type="PANTHER" id="PTHR18919">
    <property type="entry name" value="ACETYL-COA C-ACYLTRANSFERASE"/>
    <property type="match status" value="1"/>
</dbReference>
<dbReference type="InterPro" id="IPR020617">
    <property type="entry name" value="Thiolase_C"/>
</dbReference>
<dbReference type="PROSITE" id="PS00737">
    <property type="entry name" value="THIOLASE_2"/>
    <property type="match status" value="1"/>
</dbReference>
<evidence type="ECO:0000256" key="6">
    <source>
        <dbReference type="PIRSR" id="PIRSR000429-1"/>
    </source>
</evidence>
<accession>A0A401IQS7</accession>
<proteinExistence type="inferred from homology"/>
<feature type="active site" description="Proton acceptor" evidence="6">
    <location>
        <position position="350"/>
    </location>
</feature>
<dbReference type="EMBL" id="BFFP01000003">
    <property type="protein sequence ID" value="GBG93887.1"/>
    <property type="molecule type" value="Genomic_DNA"/>
</dbReference>
<organism evidence="10 11">
    <name type="scientific">Ligilactobacillus salitolerans</name>
    <dbReference type="NCBI Taxonomy" id="1808352"/>
    <lineage>
        <taxon>Bacteria</taxon>
        <taxon>Bacillati</taxon>
        <taxon>Bacillota</taxon>
        <taxon>Bacilli</taxon>
        <taxon>Lactobacillales</taxon>
        <taxon>Lactobacillaceae</taxon>
        <taxon>Ligilactobacillus</taxon>
    </lineage>
</organism>
<evidence type="ECO:0000313" key="11">
    <source>
        <dbReference type="Proteomes" id="UP000286848"/>
    </source>
</evidence>
<feature type="domain" description="Thiolase N-terminal" evidence="8">
    <location>
        <begin position="4"/>
        <end position="264"/>
    </location>
</feature>
<sequence length="393" mass="41185">MTEVVIVSALRSAIGKLGGAFKNVSAVELGAKVLKESYERLDLDPAEFDEVILGNVLSAGLGQNVARQISIHAGVPKEVPAYAVNQVCGSGVKSVMLGVQSILAGDNEVVAVGGAESMSQSPYVLKDYRFGGRMGNGQVIDTLINDGLWDAFYDYHMGITAENIAEKFNITREDQDAFSLQSQHRAEAAIKAGKFKDEIVPISVPQRKGADVIVDQDEGPRFGQTLEALQKLRPAFKKPDGTVTAGNASGINDAAAILILMSKEKAEKFGLKPLATIVSYASAGVDPRIMGTGPIPATKKALAKGGLEVADLDLIESNEAFAAEALCVNQELGLDPEIVNVNGGAIALGHPIGASGARIIVTLLHEMAKRDAKTGLATLCIGGGQGNALIVKR</sequence>
<dbReference type="PROSITE" id="PS00099">
    <property type="entry name" value="THIOLASE_3"/>
    <property type="match status" value="1"/>
</dbReference>
<evidence type="ECO:0000259" key="8">
    <source>
        <dbReference type="Pfam" id="PF00108"/>
    </source>
</evidence>
<dbReference type="Gene3D" id="3.40.47.10">
    <property type="match status" value="2"/>
</dbReference>
<dbReference type="PANTHER" id="PTHR18919:SF107">
    <property type="entry name" value="ACETYL-COA ACETYLTRANSFERASE, CYTOSOLIC"/>
    <property type="match status" value="1"/>
</dbReference>
<evidence type="ECO:0000256" key="5">
    <source>
        <dbReference type="ARBA" id="ARBA00030755"/>
    </source>
</evidence>
<evidence type="ECO:0000256" key="4">
    <source>
        <dbReference type="ARBA" id="ARBA00023315"/>
    </source>
</evidence>
<dbReference type="CDD" id="cd00751">
    <property type="entry name" value="thiolase"/>
    <property type="match status" value="1"/>
</dbReference>
<keyword evidence="3 7" id="KW-0808">Transferase</keyword>
<dbReference type="RefSeq" id="WP_124974793.1">
    <property type="nucleotide sequence ID" value="NZ_BFFP01000003.1"/>
</dbReference>
<dbReference type="PIRSF" id="PIRSF000429">
    <property type="entry name" value="Ac-CoA_Ac_transf"/>
    <property type="match status" value="1"/>
</dbReference>
<keyword evidence="11" id="KW-1185">Reference proteome</keyword>
<evidence type="ECO:0000256" key="7">
    <source>
        <dbReference type="RuleBase" id="RU003557"/>
    </source>
</evidence>
<dbReference type="Pfam" id="PF00108">
    <property type="entry name" value="Thiolase_N"/>
    <property type="match status" value="1"/>
</dbReference>
<dbReference type="SUPFAM" id="SSF53901">
    <property type="entry name" value="Thiolase-like"/>
    <property type="match status" value="2"/>
</dbReference>
<gene>
    <name evidence="10" type="primary">atoB</name>
    <name evidence="10" type="ORF">LFYK43_03460</name>
</gene>
<dbReference type="InterPro" id="IPR020616">
    <property type="entry name" value="Thiolase_N"/>
</dbReference>
<dbReference type="GO" id="GO:0003985">
    <property type="term" value="F:acetyl-CoA C-acetyltransferase activity"/>
    <property type="evidence" value="ECO:0007669"/>
    <property type="project" value="UniProtKB-EC"/>
</dbReference>
<dbReference type="InterPro" id="IPR020610">
    <property type="entry name" value="Thiolase_AS"/>
</dbReference>
<dbReference type="FunFam" id="3.40.47.10:FF:000010">
    <property type="entry name" value="Acetyl-CoA acetyltransferase (Thiolase)"/>
    <property type="match status" value="1"/>
</dbReference>
<keyword evidence="4 7" id="KW-0012">Acyltransferase</keyword>
<dbReference type="PROSITE" id="PS00098">
    <property type="entry name" value="THIOLASE_1"/>
    <property type="match status" value="1"/>
</dbReference>
<name>A0A401IQS7_9LACO</name>
<dbReference type="InterPro" id="IPR016039">
    <property type="entry name" value="Thiolase-like"/>
</dbReference>
<feature type="active site" description="Proton acceptor" evidence="6">
    <location>
        <position position="380"/>
    </location>
</feature>
<comment type="caution">
    <text evidence="10">The sequence shown here is derived from an EMBL/GenBank/DDBJ whole genome shotgun (WGS) entry which is preliminary data.</text>
</comment>
<dbReference type="InterPro" id="IPR020613">
    <property type="entry name" value="Thiolase_CS"/>
</dbReference>
<comment type="similarity">
    <text evidence="1 7">Belongs to the thiolase-like superfamily. Thiolase family.</text>
</comment>
<evidence type="ECO:0000313" key="10">
    <source>
        <dbReference type="EMBL" id="GBG93887.1"/>
    </source>
</evidence>
<dbReference type="EC" id="2.3.1.9" evidence="2"/>
<dbReference type="Pfam" id="PF02803">
    <property type="entry name" value="Thiolase_C"/>
    <property type="match status" value="1"/>
</dbReference>
<dbReference type="InterPro" id="IPR002155">
    <property type="entry name" value="Thiolase"/>
</dbReference>
<evidence type="ECO:0000259" key="9">
    <source>
        <dbReference type="Pfam" id="PF02803"/>
    </source>
</evidence>
<evidence type="ECO:0000256" key="2">
    <source>
        <dbReference type="ARBA" id="ARBA00012705"/>
    </source>
</evidence>
<dbReference type="Proteomes" id="UP000286848">
    <property type="component" value="Unassembled WGS sequence"/>
</dbReference>
<feature type="active site" description="Acyl-thioester intermediate" evidence="6">
    <location>
        <position position="88"/>
    </location>
</feature>
<dbReference type="NCBIfam" id="TIGR01930">
    <property type="entry name" value="AcCoA-C-Actrans"/>
    <property type="match status" value="1"/>
</dbReference>
<reference evidence="10 11" key="1">
    <citation type="journal article" date="2019" name="Int. J. Syst. Evol. Microbiol.">
        <title>Lactobacillus salitolerans sp. nov., a novel lactic acid bacterium isolated from spent mushroom substrates.</title>
        <authorList>
            <person name="Tohno M."/>
            <person name="Tanizawa Y."/>
            <person name="Kojima Y."/>
            <person name="Sakamoto M."/>
            <person name="Nakamura Y."/>
            <person name="Ohkuma M."/>
            <person name="Kobayashi H."/>
        </authorList>
    </citation>
    <scope>NUCLEOTIDE SEQUENCE [LARGE SCALE GENOMIC DNA]</scope>
    <source>
        <strain evidence="10 11">YK43</strain>
    </source>
</reference>
<evidence type="ECO:0000256" key="1">
    <source>
        <dbReference type="ARBA" id="ARBA00010982"/>
    </source>
</evidence>
<feature type="domain" description="Thiolase C-terminal" evidence="9">
    <location>
        <begin position="271"/>
        <end position="392"/>
    </location>
</feature>